<gene>
    <name evidence="9" type="ORF">TCIL3000_10_13790</name>
</gene>
<evidence type="ECO:0000256" key="2">
    <source>
        <dbReference type="ARBA" id="ARBA00005560"/>
    </source>
</evidence>
<proteinExistence type="inferred from homology"/>
<dbReference type="InterPro" id="IPR015445">
    <property type="entry name" value="TBP-like"/>
</dbReference>
<dbReference type="GO" id="GO:0003677">
    <property type="term" value="F:DNA binding"/>
    <property type="evidence" value="ECO:0007669"/>
    <property type="project" value="UniProtKB-KW"/>
</dbReference>
<accession>G0UYX6</accession>
<dbReference type="GO" id="GO:0006352">
    <property type="term" value="P:DNA-templated transcription initiation"/>
    <property type="evidence" value="ECO:0007669"/>
    <property type="project" value="InterPro"/>
</dbReference>
<comment type="similarity">
    <text evidence="2">Belongs to the TBP family.</text>
</comment>
<evidence type="ECO:0000256" key="1">
    <source>
        <dbReference type="ARBA" id="ARBA00004123"/>
    </source>
</evidence>
<dbReference type="AlphaFoldDB" id="G0UYX6"/>
<dbReference type="GO" id="GO:0005634">
    <property type="term" value="C:nucleus"/>
    <property type="evidence" value="ECO:0007669"/>
    <property type="project" value="UniProtKB-SubCell"/>
</dbReference>
<dbReference type="InterPro" id="IPR000814">
    <property type="entry name" value="TBP"/>
</dbReference>
<keyword evidence="5" id="KW-0804">Transcription</keyword>
<dbReference type="PANTHER" id="PTHR10126">
    <property type="entry name" value="TATA-BOX BINDING PROTEIN"/>
    <property type="match status" value="1"/>
</dbReference>
<keyword evidence="3" id="KW-0805">Transcription regulation</keyword>
<reference evidence="9" key="1">
    <citation type="journal article" date="2012" name="Proc. Natl. Acad. Sci. U.S.A.">
        <title>Antigenic diversity is generated by distinct evolutionary mechanisms in African trypanosome species.</title>
        <authorList>
            <person name="Jackson A.P."/>
            <person name="Berry A."/>
            <person name="Aslett M."/>
            <person name="Allison H.C."/>
            <person name="Burton P."/>
            <person name="Vavrova-Anderson J."/>
            <person name="Brown R."/>
            <person name="Browne H."/>
            <person name="Corton N."/>
            <person name="Hauser H."/>
            <person name="Gamble J."/>
            <person name="Gilderthorp R."/>
            <person name="Marcello L."/>
            <person name="McQuillan J."/>
            <person name="Otto T.D."/>
            <person name="Quail M.A."/>
            <person name="Sanders M.J."/>
            <person name="van Tonder A."/>
            <person name="Ginger M.L."/>
            <person name="Field M.C."/>
            <person name="Barry J.D."/>
            <person name="Hertz-Fowler C."/>
            <person name="Berriman M."/>
        </authorList>
    </citation>
    <scope>NUCLEOTIDE SEQUENCE</scope>
    <source>
        <strain evidence="9">IL3000</strain>
    </source>
</reference>
<keyword evidence="4" id="KW-0238">DNA-binding</keyword>
<comment type="subcellular location">
    <subcellularLocation>
        <location evidence="1">Nucleus</location>
    </subcellularLocation>
</comment>
<evidence type="ECO:0000313" key="9">
    <source>
        <dbReference type="EMBL" id="CCC94594.1"/>
    </source>
</evidence>
<evidence type="ECO:0000256" key="4">
    <source>
        <dbReference type="ARBA" id="ARBA00023125"/>
    </source>
</evidence>
<dbReference type="SUPFAM" id="SSF55945">
    <property type="entry name" value="TATA-box binding protein-like"/>
    <property type="match status" value="2"/>
</dbReference>
<dbReference type="VEuPathDB" id="TriTrypDB:TcIL3000_10_13790"/>
<dbReference type="FunFam" id="3.30.310.10:FF:000022">
    <property type="entry name" value="Transcription initiation factor-like protein (TFIID-like protein)"/>
    <property type="match status" value="1"/>
</dbReference>
<keyword evidence="6" id="KW-0539">Nucleus</keyword>
<protein>
    <recommendedName>
        <fullName evidence="7">TATA box-binding protein-like 1</fullName>
    </recommendedName>
    <alternativeName>
        <fullName evidence="8">TBP-like factor</fullName>
    </alternativeName>
</protein>
<dbReference type="Pfam" id="PF00352">
    <property type="entry name" value="TBP"/>
    <property type="match status" value="2"/>
</dbReference>
<evidence type="ECO:0000256" key="6">
    <source>
        <dbReference type="ARBA" id="ARBA00023242"/>
    </source>
</evidence>
<organism evidence="9">
    <name type="scientific">Trypanosoma congolense (strain IL3000)</name>
    <dbReference type="NCBI Taxonomy" id="1068625"/>
    <lineage>
        <taxon>Eukaryota</taxon>
        <taxon>Discoba</taxon>
        <taxon>Euglenozoa</taxon>
        <taxon>Kinetoplastea</taxon>
        <taxon>Metakinetoplastina</taxon>
        <taxon>Trypanosomatida</taxon>
        <taxon>Trypanosomatidae</taxon>
        <taxon>Trypanosoma</taxon>
        <taxon>Nannomonas</taxon>
    </lineage>
</organism>
<dbReference type="InterPro" id="IPR012295">
    <property type="entry name" value="TBP_dom_sf"/>
</dbReference>
<dbReference type="CDD" id="cd04517">
    <property type="entry name" value="TLF"/>
    <property type="match status" value="1"/>
</dbReference>
<name>G0UYX6_TRYCI</name>
<dbReference type="EMBL" id="HE575323">
    <property type="protein sequence ID" value="CCC94594.1"/>
    <property type="molecule type" value="Genomic_DNA"/>
</dbReference>
<evidence type="ECO:0000256" key="3">
    <source>
        <dbReference type="ARBA" id="ARBA00023015"/>
    </source>
</evidence>
<evidence type="ECO:0000256" key="5">
    <source>
        <dbReference type="ARBA" id="ARBA00023163"/>
    </source>
</evidence>
<dbReference type="PRINTS" id="PR00686">
    <property type="entry name" value="TIFACTORIID"/>
</dbReference>
<evidence type="ECO:0000256" key="7">
    <source>
        <dbReference type="ARBA" id="ARBA00023474"/>
    </source>
</evidence>
<sequence>MDDDFNAEFDMDENDFFMDEAEGGMDYENETMGIAGLCKGTDSNVAEGTNGTEVVEEPSIRVSKVNIQDLFPRAKPDTVPVVVGIIAQAKLGVGVDLRALSCATRNVEFAPRLHSPSATLRLHDPNAVVQVRTSGLLGIIGASSVGEARQATELAARIIRKALNLNFSSVQFRVRSLMARFEVGHPIRLDDLAHHKDVFCSYEPDRFSGCIMRLSGKSSGNKWEVCCNVYVTGKVNILGARSQEELMDAFYTVLPILALYAKK</sequence>
<evidence type="ECO:0000256" key="8">
    <source>
        <dbReference type="ARBA" id="ARBA00033173"/>
    </source>
</evidence>
<dbReference type="Gene3D" id="3.30.310.10">
    <property type="entry name" value="TATA-Binding Protein"/>
    <property type="match status" value="2"/>
</dbReference>